<keyword evidence="1" id="KW-1133">Transmembrane helix</keyword>
<proteinExistence type="predicted"/>
<sequence length="133" mass="14397">MRVQHLERKLLALLDGFLGLTALGGVLGLLLGYTPPIDRLQGSLFASYTIPGLALMLLVGGSAMVATWLQSKRHPLGLQISLVSGLMLMAFEAVELLVVGYTWLLGCYVAVGLAIVALSLRQQFRHPKEGRRV</sequence>
<keyword evidence="1" id="KW-0812">Transmembrane</keyword>
<dbReference type="AlphaFoldDB" id="D1CI83"/>
<gene>
    <name evidence="2" type="ordered locus">Tter_2565</name>
</gene>
<dbReference type="KEGG" id="ttr:Tter_2565"/>
<organism evidence="2 3">
    <name type="scientific">Thermobaculum terrenum (strain ATCC BAA-798 / CCMEE 7001 / YNP1)</name>
    <dbReference type="NCBI Taxonomy" id="525904"/>
    <lineage>
        <taxon>Bacteria</taxon>
        <taxon>Bacillati</taxon>
        <taxon>Chloroflexota</taxon>
        <taxon>Chloroflexia</taxon>
        <taxon>Candidatus Thermobaculales</taxon>
        <taxon>Candidatus Thermobaculaceae</taxon>
        <taxon>Thermobaculum</taxon>
    </lineage>
</organism>
<dbReference type="Proteomes" id="UP000000323">
    <property type="component" value="Chromosome 2"/>
</dbReference>
<keyword evidence="3" id="KW-1185">Reference proteome</keyword>
<dbReference type="EMBL" id="CP001826">
    <property type="protein sequence ID" value="ACZ43454.1"/>
    <property type="molecule type" value="Genomic_DNA"/>
</dbReference>
<feature type="transmembrane region" description="Helical" evidence="1">
    <location>
        <begin position="100"/>
        <end position="120"/>
    </location>
</feature>
<evidence type="ECO:0000313" key="3">
    <source>
        <dbReference type="Proteomes" id="UP000000323"/>
    </source>
</evidence>
<protein>
    <submittedName>
        <fullName evidence="2">Uncharacterized protein</fullName>
    </submittedName>
</protein>
<name>D1CI83_THET1</name>
<accession>D1CI83</accession>
<dbReference type="RefSeq" id="WP_012876485.1">
    <property type="nucleotide sequence ID" value="NC_013526.1"/>
</dbReference>
<reference evidence="3" key="1">
    <citation type="journal article" date="2010" name="Stand. Genomic Sci.">
        <title>Complete genome sequence of 'Thermobaculum terrenum' type strain (YNP1).</title>
        <authorList>
            <person name="Kiss H."/>
            <person name="Cleland D."/>
            <person name="Lapidus A."/>
            <person name="Lucas S."/>
            <person name="Glavina Del Rio T."/>
            <person name="Nolan M."/>
            <person name="Tice H."/>
            <person name="Han C."/>
            <person name="Goodwin L."/>
            <person name="Pitluck S."/>
            <person name="Liolios K."/>
            <person name="Ivanova N."/>
            <person name="Mavromatis K."/>
            <person name="Ovchinnikova G."/>
            <person name="Pati A."/>
            <person name="Chen A."/>
            <person name="Palaniappan K."/>
            <person name="Land M."/>
            <person name="Hauser L."/>
            <person name="Chang Y."/>
            <person name="Jeffries C."/>
            <person name="Lu M."/>
            <person name="Brettin T."/>
            <person name="Detter J."/>
            <person name="Goker M."/>
            <person name="Tindall B."/>
            <person name="Beck B."/>
            <person name="McDermott T."/>
            <person name="Woyke T."/>
            <person name="Bristow J."/>
            <person name="Eisen J."/>
            <person name="Markowitz V."/>
            <person name="Hugenholtz P."/>
            <person name="Kyrpides N."/>
            <person name="Klenk H."/>
            <person name="Cheng J."/>
        </authorList>
    </citation>
    <scope>NUCLEOTIDE SEQUENCE [LARGE SCALE GENOMIC DNA]</scope>
    <source>
        <strain evidence="3">ATCC BAA-798 / YNP1</strain>
    </source>
</reference>
<dbReference type="HOGENOM" id="CLU_1905800_0_0_0"/>
<evidence type="ECO:0000256" key="1">
    <source>
        <dbReference type="SAM" id="Phobius"/>
    </source>
</evidence>
<feature type="transmembrane region" description="Helical" evidence="1">
    <location>
        <begin position="12"/>
        <end position="33"/>
    </location>
</feature>
<dbReference type="STRING" id="525904.Tter_2565"/>
<keyword evidence="1" id="KW-0472">Membrane</keyword>
<dbReference type="OrthoDB" id="4481055at2"/>
<evidence type="ECO:0000313" key="2">
    <source>
        <dbReference type="EMBL" id="ACZ43454.1"/>
    </source>
</evidence>
<feature type="transmembrane region" description="Helical" evidence="1">
    <location>
        <begin position="45"/>
        <end position="69"/>
    </location>
</feature>